<dbReference type="InterPro" id="IPR017589">
    <property type="entry name" value="CRISPR-assoc_prot_Cas10d/Csc3"/>
</dbReference>
<organism evidence="1 2">
    <name type="scientific">Nostoc linckia z8</name>
    <dbReference type="NCBI Taxonomy" id="1628746"/>
    <lineage>
        <taxon>Bacteria</taxon>
        <taxon>Bacillati</taxon>
        <taxon>Cyanobacteriota</taxon>
        <taxon>Cyanophyceae</taxon>
        <taxon>Nostocales</taxon>
        <taxon>Nostocaceae</taxon>
        <taxon>Nostoc</taxon>
    </lineage>
</organism>
<dbReference type="AlphaFoldDB" id="A0A9Q5ZFS5"/>
<dbReference type="EMBL" id="LAHD01000006">
    <property type="protein sequence ID" value="PHK06604.1"/>
    <property type="molecule type" value="Genomic_DNA"/>
</dbReference>
<reference evidence="1 2" key="1">
    <citation type="submission" date="2015-02" db="EMBL/GenBank/DDBJ databases">
        <title>Nostoc linckia genome annotation.</title>
        <authorList>
            <person name="Zhou Z."/>
        </authorList>
    </citation>
    <scope>NUCLEOTIDE SEQUENCE [LARGE SCALE GENOMIC DNA]</scope>
    <source>
        <strain evidence="2">z8</strain>
    </source>
</reference>
<proteinExistence type="predicted"/>
<accession>A0A9Q5ZFS5</accession>
<protein>
    <submittedName>
        <fullName evidence="1">CRISPR-associated protein Csc3</fullName>
    </submittedName>
</protein>
<dbReference type="GeneID" id="57094559"/>
<dbReference type="RefSeq" id="WP_099066180.1">
    <property type="nucleotide sequence ID" value="NZ_LAHD01000006.1"/>
</dbReference>
<name>A0A9Q5ZFS5_NOSLI</name>
<dbReference type="Proteomes" id="UP000222310">
    <property type="component" value="Unassembled WGS sequence"/>
</dbReference>
<dbReference type="NCBIfam" id="TIGR03174">
    <property type="entry name" value="cas_Csc3"/>
    <property type="match status" value="1"/>
</dbReference>
<sequence>MIKKSKIANKVQQLSLLETENDINSQVMDEDWLSGDFGFDGDSSDRTIEIEAELLTLKLLREAIQTQNPGDKVMADFGEYVLPNLLRIAIGVTAKGGKFFDEIDQKREAEGKSKVRRDNAADQSLNTHLLNGLFPANLIEKKLENLDTTVRRVVKERERRLVIAGFILHDFEKFPDAPEECRKLPLEKHRQIVEEKVQELGLDKFINSEHPEAYKEYIDDLLCMAYNAQSRWDTNWNFSEFGLNPVLKDRTIRSLCDLTRLADLLASVIKHPQDAEHRALNDILHSLSDGQLQFTYHRIAENRGVLTNVVNNAVIQAYTSLNTDEHTYYEPLLYLPTGVIYLAARNAPSISATDLPDLVVNNIKSLCAGQLRLRQTGFGRDGKGMKYAEYYNLFFDSPGLMQVALDATLRILNSNKPSVAKSRSENLVKFQQQGVLPPEFDFNFADDIRIDQIAEFGDLVSRKIWEETVNRLEAVRKKDKKLPEIPSLNLIHQVAEFWNLTEYIPQIRYIERINESLKENNLKGNTGGVPYEWYYLAAKYLEKHPGIENVRESCQEVINYLTNLISPILAQYELPDGWDDLREWVTRVVMLPSTNQQLSSKIQSENFFQELDNYNAAKKPGRGRQLICSISHSAYTVTEQMESAVLFTPQVYTNKQMLGGSNAKRNISSIAGVEMMLRQILMNQTQAVGKRFEDGKYRYLYFYPTYYFTPETNKFLQKAYGGIAQTRFDTSVRNHFITKDLQAHLAKKDYQSVDSFLIDENLEDDKDRTFKLSYPEDQPLTFYFMALPPGRDSTDTESWVMPSWLAFAFPMILDVKTVVSESPIPPFNDGAEFEESVFLDSAPHAFRALVRRDRFRLDYILEGWNENGIEYPAPLNVLTAAYAIHLDVNARQGKSGYDANWGRFTELAKDFETSPLYVFSYLNRWVRNQGVETARIEKIRLYTYHFYPCFDPYAKFDRINEELIVGEESSLNHPKKLTELYRRFYRANKRYNPKSNAVLKPIDIAAETILKAELSVFHGETLVAAVAAEVFKLMDRVHSSTAEGRWIMSKREEERLAVLEFARYFVEEVFDKSFAGDRARLAGRQLNLIRDTCEFLYRLEDDKENLARNEKSPESDNENE</sequence>
<comment type="caution">
    <text evidence="1">The sequence shown here is derived from an EMBL/GenBank/DDBJ whole genome shotgun (WGS) entry which is preliminary data.</text>
</comment>
<evidence type="ECO:0000313" key="1">
    <source>
        <dbReference type="EMBL" id="PHK06604.1"/>
    </source>
</evidence>
<evidence type="ECO:0000313" key="2">
    <source>
        <dbReference type="Proteomes" id="UP000222310"/>
    </source>
</evidence>
<gene>
    <name evidence="1" type="ORF">VF08_03780</name>
</gene>